<dbReference type="Gene3D" id="2.130.10.10">
    <property type="entry name" value="YVTN repeat-like/Quinoprotein amine dehydrogenase"/>
    <property type="match status" value="1"/>
</dbReference>
<comment type="caution">
    <text evidence="1">The sequence shown here is derived from an EMBL/GenBank/DDBJ whole genome shotgun (WGS) entry which is preliminary data.</text>
</comment>
<dbReference type="InterPro" id="IPR015943">
    <property type="entry name" value="WD40/YVTN_repeat-like_dom_sf"/>
</dbReference>
<keyword evidence="2" id="KW-1185">Reference proteome</keyword>
<evidence type="ECO:0000313" key="2">
    <source>
        <dbReference type="Proteomes" id="UP001189429"/>
    </source>
</evidence>
<evidence type="ECO:0000313" key="1">
    <source>
        <dbReference type="EMBL" id="CAK0838208.1"/>
    </source>
</evidence>
<protein>
    <submittedName>
        <fullName evidence="1">Uncharacterized protein</fullName>
    </submittedName>
</protein>
<accession>A0ABN9SZY2</accession>
<sequence>MSTFQPAGDASAFFANAGASPALKPAAGCTSICSSGHGTPSQGPLKQPKHGTVAKCLESLAALPDPFHAAEDSLLFQRAVSTASTEFTASTDFHRLLSEDDGFTPFASPFIGSQRWSQEGLAELPEWRLQDVRVSDADGAKWTVAGVGCPFAKRLEEEFDDVTALFQKKFGINVDEEVEGERLFEDADGTKWQVTEGRGLLVGLEDRLEDLKGLYKRKFGLDVDEEEDQSPFEDADGTTWLMTKGRGVLTGLEDRLEDLKGLYKRKFGPDVDEEEEDDSLFEDADGTTLFEDVDGTKWQVTEGRGLLTGLEDRLDDLKALYKSKFGLDLEKEEDESLFEDADGTKWQVTEGCGPLAALEERLQGIKALHKRKYGVDVDDVADEVACGSLVVEDQLDILKAMFGKRGALGGGGGLGRGFGIEGRVAQAGCHTWCGCM</sequence>
<dbReference type="EMBL" id="CAUYUJ010014205">
    <property type="protein sequence ID" value="CAK0838208.1"/>
    <property type="molecule type" value="Genomic_DNA"/>
</dbReference>
<gene>
    <name evidence="1" type="ORF">PCOR1329_LOCUS34205</name>
</gene>
<organism evidence="1 2">
    <name type="scientific">Prorocentrum cordatum</name>
    <dbReference type="NCBI Taxonomy" id="2364126"/>
    <lineage>
        <taxon>Eukaryota</taxon>
        <taxon>Sar</taxon>
        <taxon>Alveolata</taxon>
        <taxon>Dinophyceae</taxon>
        <taxon>Prorocentrales</taxon>
        <taxon>Prorocentraceae</taxon>
        <taxon>Prorocentrum</taxon>
    </lineage>
</organism>
<reference evidence="1" key="1">
    <citation type="submission" date="2023-10" db="EMBL/GenBank/DDBJ databases">
        <authorList>
            <person name="Chen Y."/>
            <person name="Shah S."/>
            <person name="Dougan E. K."/>
            <person name="Thang M."/>
            <person name="Chan C."/>
        </authorList>
    </citation>
    <scope>NUCLEOTIDE SEQUENCE [LARGE SCALE GENOMIC DNA]</scope>
</reference>
<dbReference type="Proteomes" id="UP001189429">
    <property type="component" value="Unassembled WGS sequence"/>
</dbReference>
<name>A0ABN9SZY2_9DINO</name>
<proteinExistence type="predicted"/>